<feature type="disulfide bond" evidence="11">
    <location>
        <begin position="977"/>
        <end position="1041"/>
    </location>
</feature>
<dbReference type="PRINTS" id="PR00258">
    <property type="entry name" value="SPERACTRCPTR"/>
</dbReference>
<evidence type="ECO:0000313" key="13">
    <source>
        <dbReference type="Ensembl" id="ENSLCAP00010002580.1"/>
    </source>
</evidence>
<dbReference type="PANTHER" id="PTHR19331">
    <property type="entry name" value="SCAVENGER RECEPTOR DOMAIN-CONTAINING"/>
    <property type="match status" value="1"/>
</dbReference>
<feature type="domain" description="SRCR" evidence="12">
    <location>
        <begin position="621"/>
        <end position="720"/>
    </location>
</feature>
<comment type="subcellular location">
    <subcellularLocation>
        <location evidence="1">Secreted</location>
    </subcellularLocation>
</comment>
<feature type="disulfide bond" evidence="11">
    <location>
        <begin position="658"/>
        <end position="719"/>
    </location>
</feature>
<evidence type="ECO:0000256" key="2">
    <source>
        <dbReference type="ARBA" id="ARBA00022525"/>
    </source>
</evidence>
<comment type="caution">
    <text evidence="11">Lacks conserved residue(s) required for the propagation of feature annotation.</text>
</comment>
<feature type="disulfide bond" evidence="11">
    <location>
        <begin position="177"/>
        <end position="187"/>
    </location>
</feature>
<feature type="disulfide bond" evidence="11">
    <location>
        <begin position="483"/>
        <end position="493"/>
    </location>
</feature>
<feature type="disulfide bond" evidence="11">
    <location>
        <begin position="45"/>
        <end position="106"/>
    </location>
</feature>
<sequence length="1335" mass="142899">MMSVEIRLAGRGSTRCSGRVEIYHNNTWGTVCDDSWDLNNADVVCRELGCGVALSALESARFSPGTGQIWLDDVNCSGTETSLSECQHGGFGTHDCQHNEDAGVVCSGVRLVGSTRCSGRVEIYHNNTWGTVCDDNWDFNDAKVVCRELGCGVALSAPQSAFFGPGTGQIWLDNVNCSGSETSLSECQHGGFGTHNCQHNEDAGVVCSGVRLVGSTRCSGRVEIYHNKTWGTVCDDNWDFSDAEVVCRELGCGVALSAPQSAHFGEGTGQIWLDEVDCSGSETSLSECQHGGFGIQDCQHAEDAGVYSKNCVRLVGPGSDQCSGRVEIYHSNTWGTVCDDDWDFNDAKVVCRELGCGVALSAPQSAFFGPGTGQIWLRNVNCSGSETSLNECQHGGFGTHDCGHGEDAGVVCSGVRLVGSTRCSGRVEFYHNNTWGTVCDDDWDFNDAKVVCRELGCGTALSAPESAHFGEGTEHIWLDEVDCSGSERSLSECQHGGFGIHDCQHGEDAGVVCSGVEIRLAGRGSTRCSGRVEIYHNNTWGTVCDDSWDFNDAKVVCRELDCGTALNATQSAHFGPGTGQIWLDNVNCSGSEGSLNECQHGGFGTHNCQHNEDAGVVCSGVRLVGSTRCSGRVEIYHSNTWGTVCDDNWDFSDAEVVCRELGCGVALNATQSAFFGQGTGQIWLDEVKCSGSEMSLTECQHGGFGKHNCQHNEDAGVVCSGVRLVGSTRCSGRVEIYHSNTWGTVCDDNWDFSDAEVVCRELGCGVALNATQSAFFGPGTGQIWLDEVKCSGSEMSLTECQHGGFGKHNCGHGEDAGVVCSGEKFLDQMQRFTSHPRGFISSCSHLTRLVGPGSDWCSGRVEIYHSNTWGTVCDDSWDFNDAKVVCRELGCGVALNATQSAHFGPGTGQIWLDNVDCSGTETSLSECQHRGFGTHNCQHNEDAGVVCSGEKCVRLVGSTRCSGRVEIYHNKTWGTVCDDSWDFSDAEVVCRELGCGTALSAPHSAHFGEGTGQIWLDEVKCSGTETSLTECQHGGFGTHNCQHNEDAGVVCSGEKCFGLNAVFKKLLLVGPGSDQCSGRVEIYHNNTWGTVCDDDWDFNDAKVVCRELGCGVALSAPQSAFFGPGIGQIWLRNVNCSGSETSLNECQHGGFGTHDCGHGEDAGVVCSGEDFFSFIKCSISYKCIACCCHELLTNHFHNVLCLGVRLVGSTRCSGRVEIYHDYTWGTVCDNGWDLNDAKVVCRELDCGVALSAPHSAHFGEGTGHIWLNEVDCSGSERSLSECQHRGFGTHNCGHGEDAGVVCSGEKNFGSDVLLCCNHSNRQTDGLSGTMLTLVY</sequence>
<dbReference type="GeneTree" id="ENSGT00940000164475"/>
<dbReference type="InterPro" id="IPR036772">
    <property type="entry name" value="SRCR-like_dom_sf"/>
</dbReference>
<feature type="domain" description="SRCR" evidence="12">
    <location>
        <begin position="847"/>
        <end position="948"/>
    </location>
</feature>
<evidence type="ECO:0000256" key="6">
    <source>
        <dbReference type="ARBA" id="ARBA00023170"/>
    </source>
</evidence>
<dbReference type="PROSITE" id="PS50287">
    <property type="entry name" value="SRCR_2"/>
    <property type="match status" value="12"/>
</dbReference>
<feature type="domain" description="SRCR" evidence="12">
    <location>
        <begin position="109"/>
        <end position="208"/>
    </location>
</feature>
<evidence type="ECO:0000256" key="10">
    <source>
        <dbReference type="ARBA" id="ARBA00069168"/>
    </source>
</evidence>
<feature type="disulfide bond" evidence="11">
    <location>
        <begin position="689"/>
        <end position="699"/>
    </location>
</feature>
<dbReference type="SMART" id="SM00202">
    <property type="entry name" value="SR"/>
    <property type="match status" value="12"/>
</dbReference>
<evidence type="ECO:0000256" key="3">
    <source>
        <dbReference type="ARBA" id="ARBA00022729"/>
    </source>
</evidence>
<dbReference type="FunFam" id="3.10.250.10:FF:000007">
    <property type="entry name" value="Soluble scavenger receptor cysteine-rich domain-containing protein SSC5D"/>
    <property type="match status" value="3"/>
</dbReference>
<feature type="disulfide bond" evidence="11">
    <location>
        <begin position="452"/>
        <end position="513"/>
    </location>
</feature>
<reference evidence="14" key="1">
    <citation type="submission" date="2015-09" db="EMBL/GenBank/DDBJ databases">
        <authorList>
            <person name="Sai Rama Sridatta P."/>
        </authorList>
    </citation>
    <scope>NUCLEOTIDE SEQUENCE [LARGE SCALE GENOMIC DNA]</scope>
</reference>
<feature type="domain" description="SRCR" evidence="12">
    <location>
        <begin position="210"/>
        <end position="309"/>
    </location>
</feature>
<keyword evidence="14" id="KW-1185">Reference proteome</keyword>
<feature type="disulfide bond" evidence="11">
    <location>
        <begin position="873"/>
        <end position="937"/>
    </location>
</feature>
<feature type="disulfide bond" evidence="11">
    <location>
        <begin position="886"/>
        <end position="947"/>
    </location>
</feature>
<feature type="disulfide bond" evidence="11">
    <location>
        <begin position="439"/>
        <end position="503"/>
    </location>
</feature>
<evidence type="ECO:0000313" key="14">
    <source>
        <dbReference type="Proteomes" id="UP000314980"/>
    </source>
</evidence>
<feature type="disulfide bond" evidence="11">
    <location>
        <begin position="1241"/>
        <end position="1302"/>
    </location>
</feature>
<evidence type="ECO:0000256" key="9">
    <source>
        <dbReference type="ARBA" id="ARBA00064153"/>
    </source>
</evidence>
<feature type="disulfide bond" evidence="11">
    <location>
        <begin position="133"/>
        <end position="197"/>
    </location>
</feature>
<keyword evidence="3" id="KW-0732">Signal</keyword>
<feature type="domain" description="SRCR" evidence="12">
    <location>
        <begin position="518"/>
        <end position="619"/>
    </location>
</feature>
<protein>
    <recommendedName>
        <fullName evidence="10">Soluble scavenger receptor cysteine-rich domain-containing protein SSC5D</fullName>
    </recommendedName>
</protein>
<dbReference type="Pfam" id="PF00530">
    <property type="entry name" value="SRCR"/>
    <property type="match status" value="12"/>
</dbReference>
<dbReference type="GO" id="GO:0016020">
    <property type="term" value="C:membrane"/>
    <property type="evidence" value="ECO:0007669"/>
    <property type="project" value="InterPro"/>
</dbReference>
<comment type="function">
    <text evidence="8">Binds to extracellular matrix proteins. Binds to pathogen-associated molecular patterns (PAMPs) present on the cell walls of Gram-positive and Gram-negative bacteria and fungi, behaving as a pattern recognition receptor (PRR). Induces bacterial and fungal aggregation and subsequent inhibition of PAMP-induced cytokine release. Does not possess intrinsic bactericidal activity. May play a role in the innate defense and homeostasis of certain epithelial surfaces.</text>
</comment>
<evidence type="ECO:0000259" key="12">
    <source>
        <dbReference type="PROSITE" id="PS50287"/>
    </source>
</evidence>
<name>A0A4W6BNF7_LATCA</name>
<accession>A0A4W6BNF7</accession>
<feature type="disulfide bond" evidence="11">
    <location>
        <begin position="917"/>
        <end position="927"/>
    </location>
</feature>
<feature type="disulfide bond" evidence="11">
    <location>
        <begin position="234"/>
        <end position="298"/>
    </location>
</feature>
<feature type="disulfide bond" evidence="11">
    <location>
        <begin position="1105"/>
        <end position="1166"/>
    </location>
</feature>
<keyword evidence="4" id="KW-0677">Repeat</keyword>
<comment type="subunit">
    <text evidence="9">Interacts with LGALS1 and laminin.</text>
</comment>
<feature type="disulfide bond" evidence="11">
    <location>
        <begin position="1136"/>
        <end position="1146"/>
    </location>
</feature>
<feature type="disulfide bond" evidence="11">
    <location>
        <begin position="338"/>
        <end position="402"/>
    </location>
</feature>
<feature type="domain" description="SRCR" evidence="12">
    <location>
        <begin position="953"/>
        <end position="1052"/>
    </location>
</feature>
<feature type="disulfide bond" evidence="11">
    <location>
        <begin position="746"/>
        <end position="810"/>
    </location>
</feature>
<dbReference type="Proteomes" id="UP000314980">
    <property type="component" value="Unassembled WGS sequence"/>
</dbReference>
<feature type="domain" description="SRCR" evidence="12">
    <location>
        <begin position="722"/>
        <end position="821"/>
    </location>
</feature>
<organism evidence="13 14">
    <name type="scientific">Lates calcarifer</name>
    <name type="common">Barramundi</name>
    <name type="synonym">Holocentrus calcarifer</name>
    <dbReference type="NCBI Taxonomy" id="8187"/>
    <lineage>
        <taxon>Eukaryota</taxon>
        <taxon>Metazoa</taxon>
        <taxon>Chordata</taxon>
        <taxon>Craniata</taxon>
        <taxon>Vertebrata</taxon>
        <taxon>Euteleostomi</taxon>
        <taxon>Actinopterygii</taxon>
        <taxon>Neopterygii</taxon>
        <taxon>Teleostei</taxon>
        <taxon>Neoteleostei</taxon>
        <taxon>Acanthomorphata</taxon>
        <taxon>Carangaria</taxon>
        <taxon>Carangaria incertae sedis</taxon>
        <taxon>Centropomidae</taxon>
        <taxon>Lates</taxon>
    </lineage>
</organism>
<feature type="disulfide bond" evidence="11">
    <location>
        <begin position="645"/>
        <end position="709"/>
    </location>
</feature>
<keyword evidence="2" id="KW-0964">Secreted</keyword>
<feature type="disulfide bond" evidence="11">
    <location>
        <begin position="544"/>
        <end position="608"/>
    </location>
</feature>
<feature type="disulfide bond" evidence="11">
    <location>
        <begin position="790"/>
        <end position="800"/>
    </location>
</feature>
<proteinExistence type="predicted"/>
<evidence type="ECO:0000256" key="4">
    <source>
        <dbReference type="ARBA" id="ARBA00022737"/>
    </source>
</evidence>
<dbReference type="Ensembl" id="ENSLCAT00010002668.1">
    <property type="protein sequence ID" value="ENSLCAP00010002580.1"/>
    <property type="gene ID" value="ENSLCAG00010001270.1"/>
</dbReference>
<dbReference type="Gene3D" id="3.10.250.10">
    <property type="entry name" value="SRCR-like domain"/>
    <property type="match status" value="12"/>
</dbReference>
<reference evidence="13" key="3">
    <citation type="submission" date="2025-09" db="UniProtKB">
        <authorList>
            <consortium name="Ensembl"/>
        </authorList>
    </citation>
    <scope>IDENTIFICATION</scope>
</reference>
<feature type="disulfide bond" evidence="11">
    <location>
        <begin position="278"/>
        <end position="288"/>
    </location>
</feature>
<feature type="disulfide bond" evidence="11">
    <location>
        <begin position="990"/>
        <end position="1051"/>
    </location>
</feature>
<feature type="disulfide bond" evidence="11">
    <location>
        <begin position="1272"/>
        <end position="1282"/>
    </location>
</feature>
<evidence type="ECO:0000256" key="11">
    <source>
        <dbReference type="PROSITE-ProRule" id="PRU00196"/>
    </source>
</evidence>
<feature type="domain" description="SRCR" evidence="12">
    <location>
        <begin position="312"/>
        <end position="413"/>
    </location>
</feature>
<feature type="disulfide bond" evidence="11">
    <location>
        <begin position="1021"/>
        <end position="1031"/>
    </location>
</feature>
<feature type="domain" description="SRCR" evidence="12">
    <location>
        <begin position="1204"/>
        <end position="1303"/>
    </location>
</feature>
<feature type="domain" description="SRCR" evidence="12">
    <location>
        <begin position="1066"/>
        <end position="1167"/>
    </location>
</feature>
<dbReference type="PANTHER" id="PTHR19331:SF22">
    <property type="entry name" value="DELETED IN MALIGNANT BRAIN TUMORS 1 PROTEIN"/>
    <property type="match status" value="1"/>
</dbReference>
<dbReference type="FunFam" id="3.10.250.10:FF:000002">
    <property type="entry name" value="Scavenger receptor cysteine-rich type 1 protein M130"/>
    <property type="match status" value="1"/>
</dbReference>
<dbReference type="PROSITE" id="PS00420">
    <property type="entry name" value="SRCR_1"/>
    <property type="match status" value="10"/>
</dbReference>
<evidence type="ECO:0000256" key="5">
    <source>
        <dbReference type="ARBA" id="ARBA00023157"/>
    </source>
</evidence>
<keyword evidence="6" id="KW-0675">Receptor</keyword>
<dbReference type="InterPro" id="IPR001190">
    <property type="entry name" value="SRCR"/>
</dbReference>
<dbReference type="SUPFAM" id="SSF56487">
    <property type="entry name" value="SRCR-like"/>
    <property type="match status" value="12"/>
</dbReference>
<evidence type="ECO:0000256" key="8">
    <source>
        <dbReference type="ARBA" id="ARBA00058074"/>
    </source>
</evidence>
<feature type="disulfide bond" evidence="11">
    <location>
        <begin position="557"/>
        <end position="618"/>
    </location>
</feature>
<feature type="disulfide bond" evidence="11">
    <location>
        <begin position="32"/>
        <end position="96"/>
    </location>
</feature>
<feature type="disulfide bond" evidence="11">
    <location>
        <begin position="759"/>
        <end position="820"/>
    </location>
</feature>
<feature type="disulfide bond" evidence="11">
    <location>
        <begin position="1228"/>
        <end position="1292"/>
    </location>
</feature>
<evidence type="ECO:0000256" key="1">
    <source>
        <dbReference type="ARBA" id="ARBA00004613"/>
    </source>
</evidence>
<feature type="disulfide bond" evidence="11">
    <location>
        <begin position="76"/>
        <end position="86"/>
    </location>
</feature>
<dbReference type="InParanoid" id="A0A4W6BNF7"/>
<feature type="disulfide bond" evidence="11">
    <location>
        <begin position="1092"/>
        <end position="1156"/>
    </location>
</feature>
<evidence type="ECO:0000256" key="7">
    <source>
        <dbReference type="ARBA" id="ARBA00023180"/>
    </source>
</evidence>
<feature type="disulfide bond" evidence="11">
    <location>
        <begin position="382"/>
        <end position="392"/>
    </location>
</feature>
<keyword evidence="5 11" id="KW-1015">Disulfide bond</keyword>
<feature type="disulfide bond" evidence="11">
    <location>
        <begin position="351"/>
        <end position="412"/>
    </location>
</feature>
<dbReference type="FunFam" id="3.10.250.10:FF:000006">
    <property type="entry name" value="neurotrypsin isoform X2"/>
    <property type="match status" value="8"/>
</dbReference>
<keyword evidence="7" id="KW-0325">Glycoprotein</keyword>
<reference evidence="13" key="2">
    <citation type="submission" date="2025-08" db="UniProtKB">
        <authorList>
            <consortium name="Ensembl"/>
        </authorList>
    </citation>
    <scope>IDENTIFICATION</scope>
</reference>
<feature type="disulfide bond" evidence="11">
    <location>
        <begin position="588"/>
        <end position="598"/>
    </location>
</feature>
<feature type="domain" description="SRCR" evidence="12">
    <location>
        <begin position="6"/>
        <end position="107"/>
    </location>
</feature>
<feature type="disulfide bond" evidence="11">
    <location>
        <begin position="146"/>
        <end position="207"/>
    </location>
</feature>
<feature type="domain" description="SRCR" evidence="12">
    <location>
        <begin position="415"/>
        <end position="514"/>
    </location>
</feature>